<evidence type="ECO:0000256" key="1">
    <source>
        <dbReference type="SAM" id="Phobius"/>
    </source>
</evidence>
<keyword evidence="1" id="KW-0472">Membrane</keyword>
<keyword evidence="1" id="KW-0812">Transmembrane</keyword>
<keyword evidence="1" id="KW-1133">Transmembrane helix</keyword>
<gene>
    <name evidence="2" type="ORF">NSA23_04920</name>
</gene>
<evidence type="ECO:0000313" key="2">
    <source>
        <dbReference type="EMBL" id="MCR2043457.1"/>
    </source>
</evidence>
<proteinExistence type="predicted"/>
<sequence>MWVIIGILIIYFLIPLIIVMNIDLIMRINARKDIKSYPSDFGLSYDENFIEVEEGIKEFIGKSKCSVSLV</sequence>
<feature type="transmembrane region" description="Helical" evidence="1">
    <location>
        <begin position="6"/>
        <end position="26"/>
    </location>
</feature>
<reference evidence="2" key="1">
    <citation type="submission" date="2022-07" db="EMBL/GenBank/DDBJ databases">
        <title>Enhanced cultured diversity of the mouse gut microbiota enables custom-made synthetic communities.</title>
        <authorList>
            <person name="Afrizal A."/>
        </authorList>
    </citation>
    <scope>NUCLEOTIDE SEQUENCE</scope>
    <source>
        <strain evidence="2">DSM 29482</strain>
    </source>
</reference>
<dbReference type="Proteomes" id="UP001142078">
    <property type="component" value="Unassembled WGS sequence"/>
</dbReference>
<protein>
    <submittedName>
        <fullName evidence="2">Uncharacterized protein</fullName>
    </submittedName>
</protein>
<dbReference type="EMBL" id="JANJZL010000002">
    <property type="protein sequence ID" value="MCR2043457.1"/>
    <property type="molecule type" value="Genomic_DNA"/>
</dbReference>
<evidence type="ECO:0000313" key="3">
    <source>
        <dbReference type="Proteomes" id="UP001142078"/>
    </source>
</evidence>
<name>A0A9X2S6C2_9FIRM</name>
<accession>A0A9X2S6C2</accession>
<keyword evidence="3" id="KW-1185">Reference proteome</keyword>
<dbReference type="AlphaFoldDB" id="A0A9X2S6C2"/>
<organism evidence="2 3">
    <name type="scientific">Anaerosalibacter massiliensis</name>
    <dbReference type="NCBI Taxonomy" id="1347392"/>
    <lineage>
        <taxon>Bacteria</taxon>
        <taxon>Bacillati</taxon>
        <taxon>Bacillota</taxon>
        <taxon>Tissierellia</taxon>
        <taxon>Tissierellales</taxon>
        <taxon>Sporanaerobacteraceae</taxon>
        <taxon>Anaerosalibacter</taxon>
    </lineage>
</organism>
<comment type="caution">
    <text evidence="2">The sequence shown here is derived from an EMBL/GenBank/DDBJ whole genome shotgun (WGS) entry which is preliminary data.</text>
</comment>